<accession>A0ABR1Y491</accession>
<dbReference type="CDD" id="cd05233">
    <property type="entry name" value="SDR_c"/>
    <property type="match status" value="1"/>
</dbReference>
<dbReference type="Proteomes" id="UP001456524">
    <property type="component" value="Unassembled WGS sequence"/>
</dbReference>
<dbReference type="Pfam" id="PF00106">
    <property type="entry name" value="adh_short"/>
    <property type="match status" value="1"/>
</dbReference>
<comment type="similarity">
    <text evidence="1 3">Belongs to the short-chain dehydrogenases/reductases (SDR) family.</text>
</comment>
<keyword evidence="6" id="KW-1185">Reference proteome</keyword>
<organism evidence="5 6">
    <name type="scientific">Phyllosticta citrichinensis</name>
    <dbReference type="NCBI Taxonomy" id="1130410"/>
    <lineage>
        <taxon>Eukaryota</taxon>
        <taxon>Fungi</taxon>
        <taxon>Dikarya</taxon>
        <taxon>Ascomycota</taxon>
        <taxon>Pezizomycotina</taxon>
        <taxon>Dothideomycetes</taxon>
        <taxon>Dothideomycetes incertae sedis</taxon>
        <taxon>Botryosphaeriales</taxon>
        <taxon>Phyllostictaceae</taxon>
        <taxon>Phyllosticta</taxon>
    </lineage>
</organism>
<dbReference type="Gene3D" id="3.40.50.720">
    <property type="entry name" value="NAD(P)-binding Rossmann-like Domain"/>
    <property type="match status" value="1"/>
</dbReference>
<evidence type="ECO:0000256" key="2">
    <source>
        <dbReference type="ARBA" id="ARBA00023002"/>
    </source>
</evidence>
<sequence>MSSSPKAPLPLTPKASEMSQSPSREILNSGVNWTNSIHHDTYPFISPSRLNFSGKSVFITGASKGIGRCLALSYARAGASSIAIGARSPLDDLAQEIVSASTEAGHAAPKVVAVQLDVSNQASVDAAVAKIAHEFNKRLDILVNNAGYLETFTPIADSDPEGWWRTWEVNIKGPYLVSRAALPLLLQTENGAKTIINLTSAGAHHVMEGASAYQTSKLALLRFTEFFNAEYAAQGLVAFCVHPGGIPTELAWNMPPAFCEKILIDTPELAADSMVWLTSERREWLRGRYVSCTWDMEELLTRQKEVVEKDLLKVRMQVV</sequence>
<dbReference type="EMBL" id="JBBWUH010000002">
    <property type="protein sequence ID" value="KAK8176007.1"/>
    <property type="molecule type" value="Genomic_DNA"/>
</dbReference>
<evidence type="ECO:0000256" key="3">
    <source>
        <dbReference type="RuleBase" id="RU000363"/>
    </source>
</evidence>
<gene>
    <name evidence="5" type="ORF">IWX90DRAFT_511585</name>
</gene>
<evidence type="ECO:0000256" key="1">
    <source>
        <dbReference type="ARBA" id="ARBA00006484"/>
    </source>
</evidence>
<dbReference type="SUPFAM" id="SSF51735">
    <property type="entry name" value="NAD(P)-binding Rossmann-fold domains"/>
    <property type="match status" value="1"/>
</dbReference>
<dbReference type="PANTHER" id="PTHR42760">
    <property type="entry name" value="SHORT-CHAIN DEHYDROGENASES/REDUCTASES FAMILY MEMBER"/>
    <property type="match status" value="1"/>
</dbReference>
<evidence type="ECO:0000256" key="4">
    <source>
        <dbReference type="SAM" id="MobiDB-lite"/>
    </source>
</evidence>
<dbReference type="InterPro" id="IPR036291">
    <property type="entry name" value="NAD(P)-bd_dom_sf"/>
</dbReference>
<dbReference type="PRINTS" id="PR00080">
    <property type="entry name" value="SDRFAMILY"/>
</dbReference>
<name>A0ABR1Y491_9PEZI</name>
<keyword evidence="2" id="KW-0560">Oxidoreductase</keyword>
<comment type="caution">
    <text evidence="5">The sequence shown here is derived from an EMBL/GenBank/DDBJ whole genome shotgun (WGS) entry which is preliminary data.</text>
</comment>
<reference evidence="5 6" key="1">
    <citation type="journal article" date="2022" name="G3 (Bethesda)">
        <title>Enemy or ally: a genomic approach to elucidate the lifestyle of Phyllosticta citrichinaensis.</title>
        <authorList>
            <person name="Buijs V.A."/>
            <person name="Groenewald J.Z."/>
            <person name="Haridas S."/>
            <person name="LaButti K.M."/>
            <person name="Lipzen A."/>
            <person name="Martin F.M."/>
            <person name="Barry K."/>
            <person name="Grigoriev I.V."/>
            <person name="Crous P.W."/>
            <person name="Seidl M.F."/>
        </authorList>
    </citation>
    <scope>NUCLEOTIDE SEQUENCE [LARGE SCALE GENOMIC DNA]</scope>
    <source>
        <strain evidence="5 6">CBS 129764</strain>
    </source>
</reference>
<protein>
    <submittedName>
        <fullName evidence="5">NAD-P-binding protein</fullName>
    </submittedName>
</protein>
<feature type="region of interest" description="Disordered" evidence="4">
    <location>
        <begin position="1"/>
        <end position="24"/>
    </location>
</feature>
<dbReference type="InterPro" id="IPR002347">
    <property type="entry name" value="SDR_fam"/>
</dbReference>
<evidence type="ECO:0000313" key="6">
    <source>
        <dbReference type="Proteomes" id="UP001456524"/>
    </source>
</evidence>
<dbReference type="PANTHER" id="PTHR42760:SF37">
    <property type="entry name" value="CLAVALDEHYDE DEHYDROGENASE"/>
    <property type="match status" value="1"/>
</dbReference>
<dbReference type="PRINTS" id="PR00081">
    <property type="entry name" value="GDHRDH"/>
</dbReference>
<evidence type="ECO:0000313" key="5">
    <source>
        <dbReference type="EMBL" id="KAK8176007.1"/>
    </source>
</evidence>
<proteinExistence type="inferred from homology"/>